<gene>
    <name evidence="3" type="ORF">J0A66_16430</name>
</gene>
<protein>
    <submittedName>
        <fullName evidence="3">Nucleotidyltransferase family protein</fullName>
    </submittedName>
</protein>
<evidence type="ECO:0000313" key="3">
    <source>
        <dbReference type="EMBL" id="MBN7826824.1"/>
    </source>
</evidence>
<organism evidence="3 4">
    <name type="scientific">Bowmanella dokdonensis</name>
    <dbReference type="NCBI Taxonomy" id="751969"/>
    <lineage>
        <taxon>Bacteria</taxon>
        <taxon>Pseudomonadati</taxon>
        <taxon>Pseudomonadota</taxon>
        <taxon>Gammaproteobacteria</taxon>
        <taxon>Alteromonadales</taxon>
        <taxon>Alteromonadaceae</taxon>
        <taxon>Bowmanella</taxon>
    </lineage>
</organism>
<dbReference type="PANTHER" id="PTHR43777:SF1">
    <property type="entry name" value="MOLYBDENUM COFACTOR CYTIDYLYLTRANSFERASE"/>
    <property type="match status" value="1"/>
</dbReference>
<keyword evidence="1" id="KW-0460">Magnesium</keyword>
<dbReference type="InterPro" id="IPR029044">
    <property type="entry name" value="Nucleotide-diphossugar_trans"/>
</dbReference>
<dbReference type="EMBL" id="JAFKCV010000011">
    <property type="protein sequence ID" value="MBN7826824.1"/>
    <property type="molecule type" value="Genomic_DNA"/>
</dbReference>
<feature type="domain" description="MobA-like NTP transferase" evidence="2">
    <location>
        <begin position="5"/>
        <end position="163"/>
    </location>
</feature>
<evidence type="ECO:0000313" key="4">
    <source>
        <dbReference type="Proteomes" id="UP000664654"/>
    </source>
</evidence>
<dbReference type="CDD" id="cd04182">
    <property type="entry name" value="GT_2_like_f"/>
    <property type="match status" value="1"/>
</dbReference>
<reference evidence="3" key="1">
    <citation type="submission" date="2021-03" db="EMBL/GenBank/DDBJ databases">
        <title>novel species isolated from a fishpond in China.</title>
        <authorList>
            <person name="Lu H."/>
            <person name="Cai Z."/>
        </authorList>
    </citation>
    <scope>NUCLEOTIDE SEQUENCE</scope>
    <source>
        <strain evidence="3">JCM 30855</strain>
    </source>
</reference>
<name>A0A939DQD2_9ALTE</name>
<comment type="caution">
    <text evidence="3">The sequence shown here is derived from an EMBL/GenBank/DDBJ whole genome shotgun (WGS) entry which is preliminary data.</text>
</comment>
<dbReference type="InterPro" id="IPR025877">
    <property type="entry name" value="MobA-like_NTP_Trfase"/>
</dbReference>
<evidence type="ECO:0000259" key="2">
    <source>
        <dbReference type="Pfam" id="PF12804"/>
    </source>
</evidence>
<accession>A0A939DQD2</accession>
<dbReference type="Proteomes" id="UP000664654">
    <property type="component" value="Unassembled WGS sequence"/>
</dbReference>
<evidence type="ECO:0000256" key="1">
    <source>
        <dbReference type="ARBA" id="ARBA00022842"/>
    </source>
</evidence>
<dbReference type="RefSeq" id="WP_206574939.1">
    <property type="nucleotide sequence ID" value="NZ_JAFKCV010000011.1"/>
</dbReference>
<dbReference type="Pfam" id="PF12804">
    <property type="entry name" value="NTP_transf_3"/>
    <property type="match status" value="1"/>
</dbReference>
<sequence>MKLAVVLLAAGQSRRFGGIKQLASVGGQPMICHSLRAYEKLAADKVVLVLGANRDKIAPVLPDWVELLDVEDWRLGMGTSLARAVQSLDNGLTHVLVGLADQIAVGRQHIQSLIQASRQHPHSIIAAAYGQDVGVPAIFCRADFTALGQLQGDRGAKSLLRAQRHRLVPVPMPQAGFDIDTPEQLQAWLYQSD</sequence>
<dbReference type="Gene3D" id="3.90.550.10">
    <property type="entry name" value="Spore Coat Polysaccharide Biosynthesis Protein SpsA, Chain A"/>
    <property type="match status" value="1"/>
</dbReference>
<dbReference type="PANTHER" id="PTHR43777">
    <property type="entry name" value="MOLYBDENUM COFACTOR CYTIDYLYLTRANSFERASE"/>
    <property type="match status" value="1"/>
</dbReference>
<dbReference type="GO" id="GO:0016779">
    <property type="term" value="F:nucleotidyltransferase activity"/>
    <property type="evidence" value="ECO:0007669"/>
    <property type="project" value="UniProtKB-ARBA"/>
</dbReference>
<dbReference type="AlphaFoldDB" id="A0A939DQD2"/>
<proteinExistence type="predicted"/>
<keyword evidence="4" id="KW-1185">Reference proteome</keyword>
<dbReference type="SUPFAM" id="SSF53448">
    <property type="entry name" value="Nucleotide-diphospho-sugar transferases"/>
    <property type="match status" value="1"/>
</dbReference>